<protein>
    <recommendedName>
        <fullName evidence="3">Zn(2)-C6 fungal-type domain-containing protein</fullName>
    </recommendedName>
</protein>
<dbReference type="Proteomes" id="UP000758603">
    <property type="component" value="Unassembled WGS sequence"/>
</dbReference>
<dbReference type="InterPro" id="IPR053178">
    <property type="entry name" value="Osmoadaptation_assoc"/>
</dbReference>
<feature type="region of interest" description="Disordered" evidence="2">
    <location>
        <begin position="511"/>
        <end position="540"/>
    </location>
</feature>
<organism evidence="4 5">
    <name type="scientific">Truncatella angustata</name>
    <dbReference type="NCBI Taxonomy" id="152316"/>
    <lineage>
        <taxon>Eukaryota</taxon>
        <taxon>Fungi</taxon>
        <taxon>Dikarya</taxon>
        <taxon>Ascomycota</taxon>
        <taxon>Pezizomycotina</taxon>
        <taxon>Sordariomycetes</taxon>
        <taxon>Xylariomycetidae</taxon>
        <taxon>Amphisphaeriales</taxon>
        <taxon>Sporocadaceae</taxon>
        <taxon>Truncatella</taxon>
    </lineage>
</organism>
<evidence type="ECO:0000259" key="3">
    <source>
        <dbReference type="PROSITE" id="PS50048"/>
    </source>
</evidence>
<reference evidence="4" key="1">
    <citation type="journal article" date="2021" name="Nat. Commun.">
        <title>Genetic determinants of endophytism in the Arabidopsis root mycobiome.</title>
        <authorList>
            <person name="Mesny F."/>
            <person name="Miyauchi S."/>
            <person name="Thiergart T."/>
            <person name="Pickel B."/>
            <person name="Atanasova L."/>
            <person name="Karlsson M."/>
            <person name="Huettel B."/>
            <person name="Barry K.W."/>
            <person name="Haridas S."/>
            <person name="Chen C."/>
            <person name="Bauer D."/>
            <person name="Andreopoulos W."/>
            <person name="Pangilinan J."/>
            <person name="LaButti K."/>
            <person name="Riley R."/>
            <person name="Lipzen A."/>
            <person name="Clum A."/>
            <person name="Drula E."/>
            <person name="Henrissat B."/>
            <person name="Kohler A."/>
            <person name="Grigoriev I.V."/>
            <person name="Martin F.M."/>
            <person name="Hacquard S."/>
        </authorList>
    </citation>
    <scope>NUCLEOTIDE SEQUENCE</scope>
    <source>
        <strain evidence="4">MPI-SDFR-AT-0073</strain>
    </source>
</reference>
<dbReference type="InterPro" id="IPR036864">
    <property type="entry name" value="Zn2-C6_fun-type_DNA-bd_sf"/>
</dbReference>
<dbReference type="RefSeq" id="XP_045965379.1">
    <property type="nucleotide sequence ID" value="XM_046109055.1"/>
</dbReference>
<dbReference type="OrthoDB" id="3145928at2759"/>
<name>A0A9P9A4K3_9PEZI</name>
<dbReference type="EMBL" id="JAGPXC010000001">
    <property type="protein sequence ID" value="KAH6661248.1"/>
    <property type="molecule type" value="Genomic_DNA"/>
</dbReference>
<feature type="region of interest" description="Disordered" evidence="2">
    <location>
        <begin position="58"/>
        <end position="106"/>
    </location>
</feature>
<evidence type="ECO:0000256" key="2">
    <source>
        <dbReference type="SAM" id="MobiDB-lite"/>
    </source>
</evidence>
<keyword evidence="5" id="KW-1185">Reference proteome</keyword>
<dbReference type="Gene3D" id="4.10.240.10">
    <property type="entry name" value="Zn(2)-C6 fungal-type DNA-binding domain"/>
    <property type="match status" value="1"/>
</dbReference>
<gene>
    <name evidence="4" type="ORF">BKA67DRAFT_687529</name>
</gene>
<proteinExistence type="predicted"/>
<comment type="caution">
    <text evidence="4">The sequence shown here is derived from an EMBL/GenBank/DDBJ whole genome shotgun (WGS) entry which is preliminary data.</text>
</comment>
<dbReference type="InterPro" id="IPR001138">
    <property type="entry name" value="Zn2Cys6_DnaBD"/>
</dbReference>
<dbReference type="Pfam" id="PF00172">
    <property type="entry name" value="Zn_clus"/>
    <property type="match status" value="1"/>
</dbReference>
<dbReference type="SUPFAM" id="SSF57701">
    <property type="entry name" value="Zn2/Cys6 DNA-binding domain"/>
    <property type="match status" value="1"/>
</dbReference>
<feature type="compositionally biased region" description="Low complexity" evidence="2">
    <location>
        <begin position="513"/>
        <end position="530"/>
    </location>
</feature>
<dbReference type="GO" id="GO:0000981">
    <property type="term" value="F:DNA-binding transcription factor activity, RNA polymerase II-specific"/>
    <property type="evidence" value="ECO:0007669"/>
    <property type="project" value="InterPro"/>
</dbReference>
<dbReference type="GO" id="GO:0008270">
    <property type="term" value="F:zinc ion binding"/>
    <property type="evidence" value="ECO:0007669"/>
    <property type="project" value="InterPro"/>
</dbReference>
<evidence type="ECO:0000313" key="4">
    <source>
        <dbReference type="EMBL" id="KAH6661248.1"/>
    </source>
</evidence>
<evidence type="ECO:0000256" key="1">
    <source>
        <dbReference type="ARBA" id="ARBA00023242"/>
    </source>
</evidence>
<sequence>MVGVKGKYKGCNTCRKRRVACDNTRPYCKKCTDHGRNCEGYQTETIFIVGTIEDKGRCASHPPRNLESPGTSSSLRKKKAVDTVTLSPGPEPARSRRRAASEGQQEDVKIEFKEVLPTRSRSEDPVLVAQSSWQDFIDVASVGGLHRLRFAAIHTRLKSVKRQHERLGDSEMKLSLHTSRRVDVTPTYSDENLKLEAECFIYLPRRSRQSSQAHSWDANAEEGLCLFLYEQNRSSSYNNNKTPWEDPGMQNDPIRQLGPGAFQAFPRHHFFTRVYRPNAIFAAILNHSPTHMSDPEWNTTPWEHSPKMPLDTLLDIIVKLPLLLSRSDRIVSLPSSLQRQLQALDLIKNCTTIEAQFESWYSALEEAALRNVECPLLYWAWRRAVSTIESEPWSHGQVPFEVTYDFPCAGIGLSHIYYWTGLIVLYRIMNRLLAVAENDNPFGGSLVAATVPMPAVPATAGPVNIPALYLTSQLPEYVYDSPADSVHSYTSASGSADDRSSLPTAASFPYQTSPDSSYHPSSSPHIPSASLVTDDVPPNTGHVKYRPREIRQLAANVCRSLDWAIRRFEGDALGPLCQPDLVAAPLYIIERYYEDIAAVGDGELERMWCTVFRERWEQRASEIESAIFGPQENTTAAVPGSAVGTEENGVGKRWIGLGRFGA</sequence>
<dbReference type="PANTHER" id="PTHR38111">
    <property type="entry name" value="ZN(2)-C6 FUNGAL-TYPE DOMAIN-CONTAINING PROTEIN-RELATED"/>
    <property type="match status" value="1"/>
</dbReference>
<evidence type="ECO:0000313" key="5">
    <source>
        <dbReference type="Proteomes" id="UP000758603"/>
    </source>
</evidence>
<dbReference type="PROSITE" id="PS50048">
    <property type="entry name" value="ZN2_CY6_FUNGAL_2"/>
    <property type="match status" value="1"/>
</dbReference>
<dbReference type="GeneID" id="70137946"/>
<dbReference type="PROSITE" id="PS00463">
    <property type="entry name" value="ZN2_CY6_FUNGAL_1"/>
    <property type="match status" value="1"/>
</dbReference>
<accession>A0A9P9A4K3</accession>
<dbReference type="PANTHER" id="PTHR38111:SF9">
    <property type="entry name" value="ZN(2)-C6 FUNGAL-TYPE DOMAIN-CONTAINING PROTEIN"/>
    <property type="match status" value="1"/>
</dbReference>
<dbReference type="AlphaFoldDB" id="A0A9P9A4K3"/>
<keyword evidence="1" id="KW-0539">Nucleus</keyword>
<feature type="domain" description="Zn(2)-C6 fungal-type" evidence="3">
    <location>
        <begin position="10"/>
        <end position="38"/>
    </location>
</feature>